<organism evidence="2 3">
    <name type="scientific">Thermosediminibacter litoriperuensis</name>
    <dbReference type="NCBI Taxonomy" id="291989"/>
    <lineage>
        <taxon>Bacteria</taxon>
        <taxon>Bacillati</taxon>
        <taxon>Bacillota</taxon>
        <taxon>Clostridia</taxon>
        <taxon>Thermosediminibacterales</taxon>
        <taxon>Thermosediminibacteraceae</taxon>
        <taxon>Thermosediminibacter</taxon>
    </lineage>
</organism>
<feature type="transmembrane region" description="Helical" evidence="1">
    <location>
        <begin position="72"/>
        <end position="95"/>
    </location>
</feature>
<feature type="transmembrane region" description="Helical" evidence="1">
    <location>
        <begin position="20"/>
        <end position="39"/>
    </location>
</feature>
<keyword evidence="1" id="KW-0472">Membrane</keyword>
<reference evidence="2 3" key="1">
    <citation type="submission" date="2019-07" db="EMBL/GenBank/DDBJ databases">
        <title>Genomic Encyclopedia of Type Strains, Phase I: the one thousand microbial genomes (KMG-I) project.</title>
        <authorList>
            <person name="Kyrpides N."/>
        </authorList>
    </citation>
    <scope>NUCLEOTIDE SEQUENCE [LARGE SCALE GENOMIC DNA]</scope>
    <source>
        <strain evidence="2 3">DSM 16647</strain>
    </source>
</reference>
<gene>
    <name evidence="2" type="ORF">LZ11_02278</name>
</gene>
<dbReference type="OrthoDB" id="2381657at2"/>
<feature type="transmembrane region" description="Helical" evidence="1">
    <location>
        <begin position="107"/>
        <end position="125"/>
    </location>
</feature>
<keyword evidence="1" id="KW-1133">Transmembrane helix</keyword>
<accession>A0A5S5AF90</accession>
<name>A0A5S5AF90_9FIRM</name>
<protein>
    <submittedName>
        <fullName evidence="2">Putative membrane protein (TIGR04086 family)</fullName>
    </submittedName>
</protein>
<proteinExistence type="predicted"/>
<dbReference type="RefSeq" id="WP_148867941.1">
    <property type="nucleotide sequence ID" value="NZ_VNHO01000036.1"/>
</dbReference>
<dbReference type="NCBIfam" id="TIGR04086">
    <property type="entry name" value="TIGR04086_membr"/>
    <property type="match status" value="1"/>
</dbReference>
<dbReference type="InterPro" id="IPR023804">
    <property type="entry name" value="DUF3792_TM"/>
</dbReference>
<keyword evidence="3" id="KW-1185">Reference proteome</keyword>
<dbReference type="Proteomes" id="UP000322294">
    <property type="component" value="Unassembled WGS sequence"/>
</dbReference>
<sequence length="127" mass="13627">MKTLSGEKRLNVFQVFRGILNAYLLTIFLFLALSGVLYFTAISEDIIPKAVIVIGALSIAIGSLNATRDLDYAGWLHGGLIGLLYVGIIMILRFFIAREAGYDAGTFVDLLMGFLIGALAGAIGVNL</sequence>
<evidence type="ECO:0000256" key="1">
    <source>
        <dbReference type="SAM" id="Phobius"/>
    </source>
</evidence>
<dbReference type="EMBL" id="VNHO01000036">
    <property type="protein sequence ID" value="TYP48710.1"/>
    <property type="molecule type" value="Genomic_DNA"/>
</dbReference>
<evidence type="ECO:0000313" key="2">
    <source>
        <dbReference type="EMBL" id="TYP48710.1"/>
    </source>
</evidence>
<evidence type="ECO:0000313" key="3">
    <source>
        <dbReference type="Proteomes" id="UP000322294"/>
    </source>
</evidence>
<keyword evidence="1" id="KW-0812">Transmembrane</keyword>
<dbReference type="AlphaFoldDB" id="A0A5S5AF90"/>
<feature type="transmembrane region" description="Helical" evidence="1">
    <location>
        <begin position="46"/>
        <end position="66"/>
    </location>
</feature>
<dbReference type="Pfam" id="PF12670">
    <property type="entry name" value="DUF3792"/>
    <property type="match status" value="1"/>
</dbReference>
<comment type="caution">
    <text evidence="2">The sequence shown here is derived from an EMBL/GenBank/DDBJ whole genome shotgun (WGS) entry which is preliminary data.</text>
</comment>